<dbReference type="Gene3D" id="3.60.21.10">
    <property type="match status" value="1"/>
</dbReference>
<dbReference type="EMBL" id="NBXA01000026">
    <property type="protein sequence ID" value="RFA07488.1"/>
    <property type="molecule type" value="Genomic_DNA"/>
</dbReference>
<feature type="compositionally biased region" description="Basic and acidic residues" evidence="2">
    <location>
        <begin position="193"/>
        <end position="203"/>
    </location>
</feature>
<dbReference type="GO" id="GO:0030288">
    <property type="term" value="C:outer membrane-bounded periplasmic space"/>
    <property type="evidence" value="ECO:0007669"/>
    <property type="project" value="TreeGrafter"/>
</dbReference>
<gene>
    <name evidence="5" type="ORF">B7R21_14940</name>
</gene>
<protein>
    <recommendedName>
        <fullName evidence="7">Bifunctional metallophosphatase/5'-nucleotidase</fullName>
    </recommendedName>
</protein>
<feature type="compositionally biased region" description="Basic and acidic residues" evidence="2">
    <location>
        <begin position="253"/>
        <end position="274"/>
    </location>
</feature>
<accession>A0A3E0VDD9</accession>
<organism evidence="5 6">
    <name type="scientific">Subtercola boreus</name>
    <dbReference type="NCBI Taxonomy" id="120213"/>
    <lineage>
        <taxon>Bacteria</taxon>
        <taxon>Bacillati</taxon>
        <taxon>Actinomycetota</taxon>
        <taxon>Actinomycetes</taxon>
        <taxon>Micrococcales</taxon>
        <taxon>Microbacteriaceae</taxon>
        <taxon>Subtercola</taxon>
    </lineage>
</organism>
<evidence type="ECO:0000259" key="3">
    <source>
        <dbReference type="Pfam" id="PF00149"/>
    </source>
</evidence>
<feature type="compositionally biased region" description="Basic and acidic residues" evidence="2">
    <location>
        <begin position="12"/>
        <end position="30"/>
    </location>
</feature>
<feature type="region of interest" description="Disordered" evidence="2">
    <location>
        <begin position="1"/>
        <end position="240"/>
    </location>
</feature>
<feature type="compositionally biased region" description="Basic residues" evidence="2">
    <location>
        <begin position="92"/>
        <end position="104"/>
    </location>
</feature>
<dbReference type="InterPro" id="IPR008334">
    <property type="entry name" value="5'-Nucleotdase_C"/>
</dbReference>
<feature type="compositionally biased region" description="Basic and acidic residues" evidence="2">
    <location>
        <begin position="54"/>
        <end position="68"/>
    </location>
</feature>
<dbReference type="Pfam" id="PF00149">
    <property type="entry name" value="Metallophos"/>
    <property type="match status" value="1"/>
</dbReference>
<dbReference type="GO" id="GO:0008253">
    <property type="term" value="F:5'-nucleotidase activity"/>
    <property type="evidence" value="ECO:0007669"/>
    <property type="project" value="TreeGrafter"/>
</dbReference>
<keyword evidence="1" id="KW-0732">Signal</keyword>
<evidence type="ECO:0000313" key="5">
    <source>
        <dbReference type="EMBL" id="RFA07488.1"/>
    </source>
</evidence>
<dbReference type="SUPFAM" id="SSF55816">
    <property type="entry name" value="5'-nucleotidase (syn. UDP-sugar hydrolase), C-terminal domain"/>
    <property type="match status" value="1"/>
</dbReference>
<feature type="compositionally biased region" description="Basic residues" evidence="2">
    <location>
        <begin position="204"/>
        <end position="213"/>
    </location>
</feature>
<proteinExistence type="predicted"/>
<feature type="domain" description="5'-Nucleotidase C-terminal" evidence="4">
    <location>
        <begin position="676"/>
        <end position="846"/>
    </location>
</feature>
<dbReference type="SUPFAM" id="SSF56300">
    <property type="entry name" value="Metallo-dependent phosphatases"/>
    <property type="match status" value="1"/>
</dbReference>
<dbReference type="InterPro" id="IPR006179">
    <property type="entry name" value="5_nucleotidase/apyrase"/>
</dbReference>
<feature type="compositionally biased region" description="Low complexity" evidence="2">
    <location>
        <begin position="81"/>
        <end position="91"/>
    </location>
</feature>
<dbReference type="PANTHER" id="PTHR11575">
    <property type="entry name" value="5'-NUCLEOTIDASE-RELATED"/>
    <property type="match status" value="1"/>
</dbReference>
<reference evidence="5 6" key="1">
    <citation type="submission" date="2017-04" db="EMBL/GenBank/DDBJ databases">
        <title>Comparative genome analysis of Subtercola boreus.</title>
        <authorList>
            <person name="Cho Y.-J."/>
            <person name="Cho A."/>
            <person name="Kim O.-S."/>
            <person name="Lee J.-I."/>
        </authorList>
    </citation>
    <scope>NUCLEOTIDE SEQUENCE [LARGE SCALE GENOMIC DNA]</scope>
    <source>
        <strain evidence="5 6">P27444</strain>
    </source>
</reference>
<feature type="compositionally biased region" description="Basic residues" evidence="2">
    <location>
        <begin position="229"/>
        <end position="239"/>
    </location>
</feature>
<dbReference type="Gene3D" id="3.90.780.10">
    <property type="entry name" value="5'-Nucleotidase, C-terminal domain"/>
    <property type="match status" value="1"/>
</dbReference>
<sequence length="1086" mass="113826">MHVLLRPRGQSRHREQQRRPGLRSEGRSDPRPLPAAAVEDRECDPGVGRRHRVAGGDRELGEARDAPRPRARRARRRAECGRPPCRLALRALPRRGSRPRRRRRDPNGIHLSVLGGGTGGTDVDPGRIGPLRQREGTRRSGIPAGVRDRRGDVPGGLEPFQVEVGSRRHGRQRRHRPGRLQRRPHQAGPGAARLREDGEQSERHRPRLPRRRLQCAVARGSGARDRGGRVRRSGRRHRQGLLQLLRGVGIDRPHLRLRRGEGPGHRNGHLEHQLGRSAGAPVLGRQRERVDLRESERPVPVIRSRPARRRSRSAAAHATHHSESPDWRITMKRALALTLTATLGLTGAAGLGAVAAPNASAASSVTIDLLSINDFHGRLSADGVIAGAAVLAGAVNHYTALNPDTRLISAGDNIGASTFTSFIQQDKPTLDALNSMGLAASALGNHEFDRGRADVDGRVRTAAAFPYLAANLYDTATGRPAYDQFSISVIDGVRVGFIGAVTEQLPTLVSAGSLPGLEVRSIVPEVNAVADRLSDGDAANGEADVVVLLVHEGAATSGVGSSTDTSTFGRIVSGADANVDAIVSGHTHQSYAHTIPVPGWPAGLDRPVIQAGEYGETIGHLSVVVDSATHRPQAMTAELVPLTNPDRTPRFTPDPAVAGIVSAAEAYASVPGSVTVGTITADLNKARQSDGSDNRGGESTLGNFVADAQLEATADVGTQIALMNPGGLRVNLTYASSSAKDPDGNVTYSEANAVQPFASTLIALDLTGAQLKAVLEQQWQPAGSGRPFLKLGVSRGFQYLYDPTSPRGSRVLRMTLDGAALSATTTYRVVANKYLADGGDNFTAFTGGTNRSDTGRIDLDSMIGSFTKHPAVSPDLAQRAVGVHLGASARGGLAPGDTVTMALSSLLFSGGEAPAGSVEVLYRGAVIARSAIDRAVVDTTDEVGRATVTATLPGDGEAGSAALTVRVPATGTSIDVPITVRAVPPLAASALTDGNAQNFGVVSISPVSAAAGTTVQVQITGHEGRTVRVVGYAPQTPLTTGIVAGGRVGVRIPAGYSPGVHPLAVYAGDGSLIGWASVTVAARGRL</sequence>
<dbReference type="GO" id="GO:0008768">
    <property type="term" value="F:UDP-sugar diphosphatase activity"/>
    <property type="evidence" value="ECO:0007669"/>
    <property type="project" value="TreeGrafter"/>
</dbReference>
<evidence type="ECO:0000259" key="4">
    <source>
        <dbReference type="Pfam" id="PF02872"/>
    </source>
</evidence>
<dbReference type="InterPro" id="IPR029052">
    <property type="entry name" value="Metallo-depent_PP-like"/>
</dbReference>
<feature type="compositionally biased region" description="Basic residues" evidence="2">
    <location>
        <begin position="167"/>
        <end position="185"/>
    </location>
</feature>
<feature type="domain" description="Calcineurin-like phosphoesterase" evidence="3">
    <location>
        <begin position="372"/>
        <end position="589"/>
    </location>
</feature>
<feature type="compositionally biased region" description="Basic and acidic residues" evidence="2">
    <location>
        <begin position="285"/>
        <end position="297"/>
    </location>
</feature>
<dbReference type="InterPro" id="IPR004843">
    <property type="entry name" value="Calcineurin-like_PHP"/>
</dbReference>
<name>A0A3E0VDD9_9MICO</name>
<dbReference type="GO" id="GO:0009166">
    <property type="term" value="P:nucleotide catabolic process"/>
    <property type="evidence" value="ECO:0007669"/>
    <property type="project" value="InterPro"/>
</dbReference>
<dbReference type="PANTHER" id="PTHR11575:SF24">
    <property type="entry name" value="5'-NUCLEOTIDASE"/>
    <property type="match status" value="1"/>
</dbReference>
<dbReference type="InterPro" id="IPR036907">
    <property type="entry name" value="5'-Nucleotdase_C_sf"/>
</dbReference>
<dbReference type="Pfam" id="PF02872">
    <property type="entry name" value="5_nucleotid_C"/>
    <property type="match status" value="1"/>
</dbReference>
<dbReference type="AlphaFoldDB" id="A0A3E0VDD9"/>
<evidence type="ECO:0000256" key="2">
    <source>
        <dbReference type="SAM" id="MobiDB-lite"/>
    </source>
</evidence>
<dbReference type="PRINTS" id="PR01607">
    <property type="entry name" value="APYRASEFAMLY"/>
</dbReference>
<evidence type="ECO:0000256" key="1">
    <source>
        <dbReference type="ARBA" id="ARBA00022729"/>
    </source>
</evidence>
<evidence type="ECO:0008006" key="7">
    <source>
        <dbReference type="Google" id="ProtNLM"/>
    </source>
</evidence>
<feature type="region of interest" description="Disordered" evidence="2">
    <location>
        <begin position="253"/>
        <end position="325"/>
    </location>
</feature>
<evidence type="ECO:0000313" key="6">
    <source>
        <dbReference type="Proteomes" id="UP000256709"/>
    </source>
</evidence>
<dbReference type="Proteomes" id="UP000256709">
    <property type="component" value="Unassembled WGS sequence"/>
</dbReference>
<comment type="caution">
    <text evidence="5">The sequence shown here is derived from an EMBL/GenBank/DDBJ whole genome shotgun (WGS) entry which is preliminary data.</text>
</comment>